<proteinExistence type="predicted"/>
<dbReference type="InterPro" id="IPR036096">
    <property type="entry name" value="Ataxin_AXH_dom_sf"/>
</dbReference>
<evidence type="ECO:0000256" key="2">
    <source>
        <dbReference type="ARBA" id="ARBA00022491"/>
    </source>
</evidence>
<protein>
    <submittedName>
        <fullName evidence="8">Ataxin-1</fullName>
    </submittedName>
</protein>
<gene>
    <name evidence="8" type="ORF">DPX16_6458</name>
</gene>
<organism evidence="8 9">
    <name type="scientific">Anabarilius grahami</name>
    <name type="common">Kanglang fish</name>
    <name type="synonym">Barilius grahami</name>
    <dbReference type="NCBI Taxonomy" id="495550"/>
    <lineage>
        <taxon>Eukaryota</taxon>
        <taxon>Metazoa</taxon>
        <taxon>Chordata</taxon>
        <taxon>Craniata</taxon>
        <taxon>Vertebrata</taxon>
        <taxon>Euteleostomi</taxon>
        <taxon>Actinopterygii</taxon>
        <taxon>Neopterygii</taxon>
        <taxon>Teleostei</taxon>
        <taxon>Ostariophysi</taxon>
        <taxon>Cypriniformes</taxon>
        <taxon>Xenocyprididae</taxon>
        <taxon>Xenocypridinae</taxon>
        <taxon>Xenocypridinae incertae sedis</taxon>
        <taxon>Anabarilius</taxon>
    </lineage>
</organism>
<sequence>MAKNTGSFSVLEKWDSVPNSNEQSSEHIFKTPSPFWNQELIFRRPRHVRESTPDIVTDAFNLYNYRCDLGPVTTPDISCVIGANQIHPSLSQNPTSSRYLPPSSKLFVTDPNTLHSIGRDTSYWSYLTPEVGHGLVNGFRKLQNPQIDPSSASYFYTGVVRDVLKRDIPTEEVKMCMQKERPRYSHWYHKPQSQRICSKRDSERHCVKNNPLLGSLLYTDSNKEHFKQNTMYNHHQPLDLNRSTHAVPEESKWQSEKQTRDELPLLVWRGDAEKHNYQSNTSTPSKSSSSALWILRRFVEGSLVELEGGRLKRVEDLRTEDLEQCAQLHPELMLKRFTVLKITPSHTPALSCLHVEIEHDHSLLSLEVSEGLPFFVCGHGWSSCNPQHTSQSCRLQCHQLKVGDVCLALTHMPASSSQPANQGLTEVGGDHLVPKCHAEKKPTPQIKDSSRKRHLTAPEFREISKIHHIKD</sequence>
<dbReference type="InterPro" id="IPR003652">
    <property type="entry name" value="Ataxin_AXH_dom"/>
</dbReference>
<keyword evidence="2" id="KW-0678">Repressor</keyword>
<dbReference type="Pfam" id="PF08517">
    <property type="entry name" value="AXH"/>
    <property type="match status" value="1"/>
</dbReference>
<dbReference type="PANTHER" id="PTHR13392:SF14">
    <property type="entry name" value="ATAXIN-1-LIKE"/>
    <property type="match status" value="1"/>
</dbReference>
<dbReference type="GO" id="GO:0003723">
    <property type="term" value="F:RNA binding"/>
    <property type="evidence" value="ECO:0007669"/>
    <property type="project" value="InterPro"/>
</dbReference>
<keyword evidence="5" id="KW-0804">Transcription</keyword>
<name>A0A3N0YNH0_ANAGA</name>
<dbReference type="AlphaFoldDB" id="A0A3N0YNH0"/>
<dbReference type="SUPFAM" id="SSF102031">
    <property type="entry name" value="AXH domain"/>
    <property type="match status" value="1"/>
</dbReference>
<dbReference type="PANTHER" id="PTHR13392">
    <property type="entry name" value="ATAXIN 1"/>
    <property type="match status" value="1"/>
</dbReference>
<dbReference type="OrthoDB" id="10000452at2759"/>
<comment type="caution">
    <text evidence="8">The sequence shown here is derived from an EMBL/GenBank/DDBJ whole genome shotgun (WGS) entry which is preliminary data.</text>
</comment>
<dbReference type="GO" id="GO:0003677">
    <property type="term" value="F:DNA binding"/>
    <property type="evidence" value="ECO:0007669"/>
    <property type="project" value="UniProtKB-KW"/>
</dbReference>
<dbReference type="PROSITE" id="PS51148">
    <property type="entry name" value="AXH"/>
    <property type="match status" value="1"/>
</dbReference>
<evidence type="ECO:0000256" key="4">
    <source>
        <dbReference type="ARBA" id="ARBA00023125"/>
    </source>
</evidence>
<dbReference type="GO" id="GO:0005634">
    <property type="term" value="C:nucleus"/>
    <property type="evidence" value="ECO:0007669"/>
    <property type="project" value="UniProtKB-SubCell"/>
</dbReference>
<reference evidence="8 9" key="1">
    <citation type="submission" date="2018-10" db="EMBL/GenBank/DDBJ databases">
        <title>Genome assembly for a Yunnan-Guizhou Plateau 3E fish, Anabarilius grahami (Regan), and its evolutionary and genetic applications.</title>
        <authorList>
            <person name="Jiang W."/>
        </authorList>
    </citation>
    <scope>NUCLEOTIDE SEQUENCE [LARGE SCALE GENOMIC DNA]</scope>
    <source>
        <strain evidence="8">AG-KIZ</strain>
        <tissue evidence="8">Muscle</tissue>
    </source>
</reference>
<dbReference type="EMBL" id="RJVU01035944">
    <property type="protein sequence ID" value="ROL47278.1"/>
    <property type="molecule type" value="Genomic_DNA"/>
</dbReference>
<evidence type="ECO:0000256" key="1">
    <source>
        <dbReference type="ARBA" id="ARBA00004123"/>
    </source>
</evidence>
<keyword evidence="6" id="KW-0539">Nucleus</keyword>
<dbReference type="SMART" id="SM00536">
    <property type="entry name" value="AXH"/>
    <property type="match status" value="1"/>
</dbReference>
<feature type="domain" description="AXH" evidence="7">
    <location>
        <begin position="286"/>
        <end position="417"/>
    </location>
</feature>
<dbReference type="Proteomes" id="UP000281406">
    <property type="component" value="Unassembled WGS sequence"/>
</dbReference>
<dbReference type="GO" id="GO:0007399">
    <property type="term" value="P:nervous system development"/>
    <property type="evidence" value="ECO:0007669"/>
    <property type="project" value="TreeGrafter"/>
</dbReference>
<dbReference type="InterPro" id="IPR043404">
    <property type="entry name" value="ATAXIN1-like"/>
</dbReference>
<dbReference type="GO" id="GO:0000122">
    <property type="term" value="P:negative regulation of transcription by RNA polymerase II"/>
    <property type="evidence" value="ECO:0007669"/>
    <property type="project" value="TreeGrafter"/>
</dbReference>
<evidence type="ECO:0000256" key="5">
    <source>
        <dbReference type="ARBA" id="ARBA00023163"/>
    </source>
</evidence>
<accession>A0A3N0YNH0</accession>
<evidence type="ECO:0000259" key="7">
    <source>
        <dbReference type="PROSITE" id="PS51148"/>
    </source>
</evidence>
<keyword evidence="9" id="KW-1185">Reference proteome</keyword>
<evidence type="ECO:0000256" key="6">
    <source>
        <dbReference type="ARBA" id="ARBA00023242"/>
    </source>
</evidence>
<evidence type="ECO:0000313" key="9">
    <source>
        <dbReference type="Proteomes" id="UP000281406"/>
    </source>
</evidence>
<comment type="subcellular location">
    <subcellularLocation>
        <location evidence="1">Nucleus</location>
    </subcellularLocation>
</comment>
<keyword evidence="4" id="KW-0238">DNA-binding</keyword>
<evidence type="ECO:0000256" key="3">
    <source>
        <dbReference type="ARBA" id="ARBA00023015"/>
    </source>
</evidence>
<keyword evidence="3" id="KW-0805">Transcription regulation</keyword>
<evidence type="ECO:0000313" key="8">
    <source>
        <dbReference type="EMBL" id="ROL47278.1"/>
    </source>
</evidence>